<dbReference type="PANTHER" id="PTHR43394">
    <property type="entry name" value="ATP-DEPENDENT PERMEASE MDL1, MITOCHONDRIAL"/>
    <property type="match status" value="1"/>
</dbReference>
<evidence type="ECO:0000259" key="8">
    <source>
        <dbReference type="PROSITE" id="PS50929"/>
    </source>
</evidence>
<keyword evidence="4 6" id="KW-0472">Membrane</keyword>
<dbReference type="AlphaFoldDB" id="A0A7W7DVJ3"/>
<feature type="transmembrane region" description="Helical" evidence="6">
    <location>
        <begin position="79"/>
        <end position="99"/>
    </location>
</feature>
<comment type="subcellular location">
    <subcellularLocation>
        <location evidence="1">Cell membrane</location>
        <topology evidence="1">Multi-pass membrane protein</topology>
    </subcellularLocation>
</comment>
<feature type="transmembrane region" description="Helical" evidence="6">
    <location>
        <begin position="42"/>
        <end position="67"/>
    </location>
</feature>
<dbReference type="SUPFAM" id="SSF90123">
    <property type="entry name" value="ABC transporter transmembrane region"/>
    <property type="match status" value="1"/>
</dbReference>
<dbReference type="InterPro" id="IPR027417">
    <property type="entry name" value="P-loop_NTPase"/>
</dbReference>
<evidence type="ECO:0000256" key="4">
    <source>
        <dbReference type="ARBA" id="ARBA00023136"/>
    </source>
</evidence>
<dbReference type="GO" id="GO:0005524">
    <property type="term" value="F:ATP binding"/>
    <property type="evidence" value="ECO:0007669"/>
    <property type="project" value="InterPro"/>
</dbReference>
<dbReference type="Gene3D" id="1.20.1560.10">
    <property type="entry name" value="ABC transporter type 1, transmembrane domain"/>
    <property type="match status" value="1"/>
</dbReference>
<keyword evidence="2 6" id="KW-0812">Transmembrane</keyword>
<evidence type="ECO:0000313" key="10">
    <source>
        <dbReference type="Proteomes" id="UP000565089"/>
    </source>
</evidence>
<dbReference type="GO" id="GO:0005886">
    <property type="term" value="C:plasma membrane"/>
    <property type="evidence" value="ECO:0007669"/>
    <property type="project" value="UniProtKB-SubCell"/>
</dbReference>
<dbReference type="PROSITE" id="PS50893">
    <property type="entry name" value="ABC_TRANSPORTER_2"/>
    <property type="match status" value="1"/>
</dbReference>
<dbReference type="Pfam" id="PF00664">
    <property type="entry name" value="ABC_membrane"/>
    <property type="match status" value="1"/>
</dbReference>
<feature type="transmembrane region" description="Helical" evidence="6">
    <location>
        <begin position="175"/>
        <end position="200"/>
    </location>
</feature>
<dbReference type="PANTHER" id="PTHR43394:SF1">
    <property type="entry name" value="ATP-BINDING CASSETTE SUB-FAMILY B MEMBER 10, MITOCHONDRIAL"/>
    <property type="match status" value="1"/>
</dbReference>
<feature type="transmembrane region" description="Helical" evidence="6">
    <location>
        <begin position="221"/>
        <end position="241"/>
    </location>
</feature>
<organism evidence="9 10">
    <name type="scientific">Streptomyces luteogriseus</name>
    <dbReference type="NCBI Taxonomy" id="68233"/>
    <lineage>
        <taxon>Bacteria</taxon>
        <taxon>Bacillati</taxon>
        <taxon>Actinomycetota</taxon>
        <taxon>Actinomycetes</taxon>
        <taxon>Kitasatosporales</taxon>
        <taxon>Streptomycetaceae</taxon>
        <taxon>Streptomyces</taxon>
    </lineage>
</organism>
<comment type="caution">
    <text evidence="9">The sequence shown here is derived from an EMBL/GenBank/DDBJ whole genome shotgun (WGS) entry which is preliminary data.</text>
</comment>
<dbReference type="RefSeq" id="WP_184913981.1">
    <property type="nucleotide sequence ID" value="NZ_JACHMS010000001.1"/>
</dbReference>
<feature type="region of interest" description="Disordered" evidence="5">
    <location>
        <begin position="1"/>
        <end position="20"/>
    </location>
</feature>
<dbReference type="InterPro" id="IPR003439">
    <property type="entry name" value="ABC_transporter-like_ATP-bd"/>
</dbReference>
<dbReference type="InterPro" id="IPR011527">
    <property type="entry name" value="ABC1_TM_dom"/>
</dbReference>
<evidence type="ECO:0000259" key="7">
    <source>
        <dbReference type="PROSITE" id="PS50893"/>
    </source>
</evidence>
<dbReference type="Pfam" id="PF00005">
    <property type="entry name" value="ABC_tran"/>
    <property type="match status" value="1"/>
</dbReference>
<sequence length="594" mass="62987">MTEGSDLPTRERRVPYTDPGTPDLRSPARYLWWLVRMQRGRILLGSLWGSLWMCALMLPPYFMAQAIDDGLRQRDTDTLTFWVVIILVTGAAIATLGILRHRTMTLIRTDAAYRTAQVVVRQVTRLGATLPRKVSVGELTHLQAGDMGRIAVTLTITGPGVGAVIAYAATAVLLFTISAVLAGVVLLGVPLLALAVGPLLGKLHGAEGTYRERQGELTARAGDIVSGLGVLCGIGGKAAFGKRYRQRSQALLTDGYRVASFTSWVQAIGAGLPVIFLAVVTWISARMAASGTITVGEMVAVYGYVAALLVPVSFFIEGADDLPRGLVAARRVVGILALEPDVEDGASPTAAPAGPAALCDPDSGLTLEPGRMTALVSARLDEARAVVDRLARYTDSDATWGGVRLSDLELAEVRRRVLVADNDAHLFAGALRSAVSVRDDHAADELQGALRAAVAEDIVEALPDGLDTRLEAQGRNVSGGQRQRVRLVRALLADPDVLLLVEPTSALDAHTEATVAQRVLEARRGRTTLVVSTSPLILDRAAQVSYLVDGAVVAVGTHGDLLATHPGYRDLVLRGSDESVPAAHTTALQEGTSR</sequence>
<keyword evidence="3 6" id="KW-1133">Transmembrane helix</keyword>
<evidence type="ECO:0000256" key="1">
    <source>
        <dbReference type="ARBA" id="ARBA00004651"/>
    </source>
</evidence>
<feature type="transmembrane region" description="Helical" evidence="6">
    <location>
        <begin position="261"/>
        <end position="283"/>
    </location>
</feature>
<dbReference type="SUPFAM" id="SSF52540">
    <property type="entry name" value="P-loop containing nucleoside triphosphate hydrolases"/>
    <property type="match status" value="1"/>
</dbReference>
<dbReference type="InterPro" id="IPR017871">
    <property type="entry name" value="ABC_transporter-like_CS"/>
</dbReference>
<dbReference type="CDD" id="cd07346">
    <property type="entry name" value="ABC_6TM_exporters"/>
    <property type="match status" value="1"/>
</dbReference>
<evidence type="ECO:0000256" key="2">
    <source>
        <dbReference type="ARBA" id="ARBA00022692"/>
    </source>
</evidence>
<dbReference type="Gene3D" id="3.40.50.300">
    <property type="entry name" value="P-loop containing nucleotide triphosphate hydrolases"/>
    <property type="match status" value="1"/>
</dbReference>
<feature type="domain" description="ABC transmembrane type-1" evidence="8">
    <location>
        <begin position="43"/>
        <end position="324"/>
    </location>
</feature>
<evidence type="ECO:0000256" key="6">
    <source>
        <dbReference type="SAM" id="Phobius"/>
    </source>
</evidence>
<reference evidence="9 10" key="1">
    <citation type="submission" date="2020-08" db="EMBL/GenBank/DDBJ databases">
        <title>Sequencing the genomes of 1000 actinobacteria strains.</title>
        <authorList>
            <person name="Klenk H.-P."/>
        </authorList>
    </citation>
    <scope>NUCLEOTIDE SEQUENCE [LARGE SCALE GENOMIC DNA]</scope>
    <source>
        <strain evidence="9 10">DSM 40483</strain>
    </source>
</reference>
<keyword evidence="10" id="KW-1185">Reference proteome</keyword>
<dbReference type="GO" id="GO:0016887">
    <property type="term" value="F:ATP hydrolysis activity"/>
    <property type="evidence" value="ECO:0007669"/>
    <property type="project" value="InterPro"/>
</dbReference>
<dbReference type="GO" id="GO:0015421">
    <property type="term" value="F:ABC-type oligopeptide transporter activity"/>
    <property type="evidence" value="ECO:0007669"/>
    <property type="project" value="TreeGrafter"/>
</dbReference>
<dbReference type="GeneID" id="95798605"/>
<proteinExistence type="predicted"/>
<dbReference type="PROSITE" id="PS50929">
    <property type="entry name" value="ABC_TM1F"/>
    <property type="match status" value="1"/>
</dbReference>
<gene>
    <name evidence="9" type="ORF">BJ965_006642</name>
</gene>
<dbReference type="InterPro" id="IPR039421">
    <property type="entry name" value="Type_1_exporter"/>
</dbReference>
<accession>A0A7W7DVJ3</accession>
<evidence type="ECO:0000256" key="3">
    <source>
        <dbReference type="ARBA" id="ARBA00022989"/>
    </source>
</evidence>
<feature type="domain" description="ABC transporter" evidence="7">
    <location>
        <begin position="307"/>
        <end position="574"/>
    </location>
</feature>
<dbReference type="InterPro" id="IPR036640">
    <property type="entry name" value="ABC1_TM_sf"/>
</dbReference>
<protein>
    <submittedName>
        <fullName evidence="9">ABC-type multidrug transport system fused ATPase/permease subunit</fullName>
    </submittedName>
</protein>
<evidence type="ECO:0000256" key="5">
    <source>
        <dbReference type="SAM" id="MobiDB-lite"/>
    </source>
</evidence>
<dbReference type="PROSITE" id="PS00211">
    <property type="entry name" value="ABC_TRANSPORTER_1"/>
    <property type="match status" value="1"/>
</dbReference>
<feature type="transmembrane region" description="Helical" evidence="6">
    <location>
        <begin position="295"/>
        <end position="316"/>
    </location>
</feature>
<name>A0A7W7DVJ3_9ACTN</name>
<dbReference type="Proteomes" id="UP000565089">
    <property type="component" value="Unassembled WGS sequence"/>
</dbReference>
<evidence type="ECO:0000313" key="9">
    <source>
        <dbReference type="EMBL" id="MBB4716760.1"/>
    </source>
</evidence>
<dbReference type="EMBL" id="JACHMS010000001">
    <property type="protein sequence ID" value="MBB4716760.1"/>
    <property type="molecule type" value="Genomic_DNA"/>
</dbReference>